<name>A0ABN9C189_9NEOB</name>
<gene>
    <name evidence="1" type="ORF">SPARVUS_LOCUS3992161</name>
</gene>
<proteinExistence type="predicted"/>
<evidence type="ECO:0000313" key="2">
    <source>
        <dbReference type="Proteomes" id="UP001162483"/>
    </source>
</evidence>
<organism evidence="1 2">
    <name type="scientific">Staurois parvus</name>
    <dbReference type="NCBI Taxonomy" id="386267"/>
    <lineage>
        <taxon>Eukaryota</taxon>
        <taxon>Metazoa</taxon>
        <taxon>Chordata</taxon>
        <taxon>Craniata</taxon>
        <taxon>Vertebrata</taxon>
        <taxon>Euteleostomi</taxon>
        <taxon>Amphibia</taxon>
        <taxon>Batrachia</taxon>
        <taxon>Anura</taxon>
        <taxon>Neobatrachia</taxon>
        <taxon>Ranoidea</taxon>
        <taxon>Ranidae</taxon>
        <taxon>Staurois</taxon>
    </lineage>
</organism>
<accession>A0ABN9C189</accession>
<comment type="caution">
    <text evidence="1">The sequence shown here is derived from an EMBL/GenBank/DDBJ whole genome shotgun (WGS) entry which is preliminary data.</text>
</comment>
<dbReference type="Proteomes" id="UP001162483">
    <property type="component" value="Unassembled WGS sequence"/>
</dbReference>
<reference evidence="1" key="1">
    <citation type="submission" date="2023-05" db="EMBL/GenBank/DDBJ databases">
        <authorList>
            <person name="Stuckert A."/>
        </authorList>
    </citation>
    <scope>NUCLEOTIDE SEQUENCE</scope>
</reference>
<sequence length="283" mass="32382">MTAAMAVSHPTEMGRSDRLASIFSLQSMTSISSDVVATMTTANCEMAILPVRLLLDLQPNYLNLENGVLTSHNQRGGFNVLSDGAAVIDGQQCRVINYIHRKVTLKSHIDYKDYRETILAKPMLFFFNVRKVKSDSVSAKTFAFIVNTRHPQMKARIEGGMNEIISSVMGENYFLQFNFHRLVKDYLERQNFELTEDNLNFSFTFKLDVFVDVFYLLGMSKKNRDVNGKILNLFCTNHEKKEKVRAFLSKMTCPLIKLGNSFDHDRRPSIYSLGKPSQEDFFL</sequence>
<dbReference type="EMBL" id="CATNWA010006991">
    <property type="protein sequence ID" value="CAI9553127.1"/>
    <property type="molecule type" value="Genomic_DNA"/>
</dbReference>
<keyword evidence="2" id="KW-1185">Reference proteome</keyword>
<evidence type="ECO:0000313" key="1">
    <source>
        <dbReference type="EMBL" id="CAI9553127.1"/>
    </source>
</evidence>
<protein>
    <submittedName>
        <fullName evidence="1">Uncharacterized protein</fullName>
    </submittedName>
</protein>